<dbReference type="BioCyc" id="RPAL652103:RPDX1_RS24505-MONOMER"/>
<dbReference type="KEGG" id="rpx:Rpdx1_4955"/>
<proteinExistence type="predicted"/>
<dbReference type="SUPFAM" id="SSF52266">
    <property type="entry name" value="SGNH hydrolase"/>
    <property type="match status" value="1"/>
</dbReference>
<evidence type="ECO:0000313" key="3">
    <source>
        <dbReference type="EMBL" id="ADU46496.1"/>
    </source>
</evidence>
<accession>E6VGZ4</accession>
<evidence type="ECO:0000256" key="1">
    <source>
        <dbReference type="SAM" id="MobiDB-lite"/>
    </source>
</evidence>
<dbReference type="Proteomes" id="UP000001402">
    <property type="component" value="Chromosome"/>
</dbReference>
<dbReference type="eggNOG" id="COG2755">
    <property type="taxonomic scope" value="Bacteria"/>
</dbReference>
<dbReference type="EMBL" id="CP002418">
    <property type="protein sequence ID" value="ADU46496.1"/>
    <property type="molecule type" value="Genomic_DNA"/>
</dbReference>
<name>E6VGZ4_RHOPX</name>
<dbReference type="InterPro" id="IPR057572">
    <property type="entry name" value="NonGDSL"/>
</dbReference>
<dbReference type="PANTHER" id="PTHR30383:SF5">
    <property type="entry name" value="SGNH HYDROLASE-TYPE ESTERASE DOMAIN-CONTAINING PROTEIN"/>
    <property type="match status" value="1"/>
</dbReference>
<dbReference type="GO" id="GO:0004622">
    <property type="term" value="F:phosphatidylcholine lysophospholipase activity"/>
    <property type="evidence" value="ECO:0007669"/>
    <property type="project" value="TreeGrafter"/>
</dbReference>
<dbReference type="CDD" id="cd00229">
    <property type="entry name" value="SGNH_hydrolase"/>
    <property type="match status" value="1"/>
</dbReference>
<protein>
    <submittedName>
        <fullName evidence="3">Lipolytic protein G-D-S-L family</fullName>
    </submittedName>
</protein>
<sequence precursor="true">MRVSDRSKSAAAALLATTFVLFAAPDDRAQAQTVQAPAVQTQTVEAQTVQAQTAQTPAGPAAGEAAPGEAEPHIVPADRSKTVAGAALDKIKGVAKQAGDILGRVPCLPPKGGAKSIGSLPRVARKLADRRPVVIVAFGSSSTQGYGSSSPAFTYPNRLAAMLRRHYPHSDITVVNSGKGGEDAPEMMQRLKTTVLDAQPDLVIWQVGTNAILRDLDPADTGRLVDDGIRAIQSAGADIVLVDPQYAPRVNERPEHAGKMIKALGRLAELRHVGIFPRFEVMKEWHEQQAIPFDKFVIADGLHMNDWGYACFAQLLGDGIIRSVDQVRLGTAGPGDVTAFRPM</sequence>
<evidence type="ECO:0000256" key="2">
    <source>
        <dbReference type="SAM" id="SignalP"/>
    </source>
</evidence>
<dbReference type="STRING" id="652103.Rpdx1_4955"/>
<dbReference type="HOGENOM" id="CLU_065317_0_0_5"/>
<organism evidence="3 4">
    <name type="scientific">Rhodopseudomonas palustris (strain DX-1)</name>
    <dbReference type="NCBI Taxonomy" id="652103"/>
    <lineage>
        <taxon>Bacteria</taxon>
        <taxon>Pseudomonadati</taxon>
        <taxon>Pseudomonadota</taxon>
        <taxon>Alphaproteobacteria</taxon>
        <taxon>Hyphomicrobiales</taxon>
        <taxon>Nitrobacteraceae</taxon>
        <taxon>Rhodopseudomonas</taxon>
    </lineage>
</organism>
<feature type="chain" id="PRO_5003210754" evidence="2">
    <location>
        <begin position="24"/>
        <end position="343"/>
    </location>
</feature>
<dbReference type="Pfam" id="PF25182">
    <property type="entry name" value="NonGDSL"/>
    <property type="match status" value="1"/>
</dbReference>
<reference evidence="3" key="1">
    <citation type="submission" date="2010-12" db="EMBL/GenBank/DDBJ databases">
        <title>Complete sequence of Rhodopseudomonas palustris DX-1.</title>
        <authorList>
            <consortium name="US DOE Joint Genome Institute"/>
            <person name="Lucas S."/>
            <person name="Copeland A."/>
            <person name="Lapidus A."/>
            <person name="Cheng J.-F."/>
            <person name="Goodwin L."/>
            <person name="Pitluck S."/>
            <person name="Misra M."/>
            <person name="Chertkov O."/>
            <person name="Detter J.C."/>
            <person name="Han C."/>
            <person name="Tapia R."/>
            <person name="Land M."/>
            <person name="Hauser L."/>
            <person name="Kyrpides N."/>
            <person name="Ivanova N."/>
            <person name="Ovchinnikova G."/>
            <person name="Logan B."/>
            <person name="Oda Y."/>
            <person name="Harwood C."/>
            <person name="Woyke T."/>
        </authorList>
    </citation>
    <scope>NUCLEOTIDE SEQUENCE [LARGE SCALE GENOMIC DNA]</scope>
    <source>
        <strain evidence="3">DX-1</strain>
    </source>
</reference>
<feature type="region of interest" description="Disordered" evidence="1">
    <location>
        <begin position="49"/>
        <end position="68"/>
    </location>
</feature>
<dbReference type="AlphaFoldDB" id="E6VGZ4"/>
<dbReference type="InterPro" id="IPR051532">
    <property type="entry name" value="Ester_Hydrolysis_Enzymes"/>
</dbReference>
<gene>
    <name evidence="3" type="ordered locus">Rpdx1_4955</name>
</gene>
<dbReference type="Gene3D" id="3.40.50.1110">
    <property type="entry name" value="SGNH hydrolase"/>
    <property type="match status" value="1"/>
</dbReference>
<dbReference type="PANTHER" id="PTHR30383">
    <property type="entry name" value="THIOESTERASE 1/PROTEASE 1/LYSOPHOSPHOLIPASE L1"/>
    <property type="match status" value="1"/>
</dbReference>
<dbReference type="InterPro" id="IPR036514">
    <property type="entry name" value="SGNH_hydro_sf"/>
</dbReference>
<evidence type="ECO:0000313" key="4">
    <source>
        <dbReference type="Proteomes" id="UP000001402"/>
    </source>
</evidence>
<keyword evidence="2" id="KW-0732">Signal</keyword>
<feature type="signal peptide" evidence="2">
    <location>
        <begin position="1"/>
        <end position="23"/>
    </location>
</feature>